<dbReference type="RefSeq" id="WP_123233079.1">
    <property type="nucleotide sequence ID" value="NZ_RJSG01000002.1"/>
</dbReference>
<dbReference type="SUPFAM" id="SSF109854">
    <property type="entry name" value="DinB/YfiT-like putative metalloenzymes"/>
    <property type="match status" value="1"/>
</dbReference>
<name>A0A3N0DSH1_9ACTN</name>
<dbReference type="Gene3D" id="1.20.120.450">
    <property type="entry name" value="dinb family like domain"/>
    <property type="match status" value="1"/>
</dbReference>
<proteinExistence type="predicted"/>
<reference evidence="1 2" key="1">
    <citation type="submission" date="2018-11" db="EMBL/GenBank/DDBJ databases">
        <authorList>
            <person name="Li F."/>
        </authorList>
    </citation>
    <scope>NUCLEOTIDE SEQUENCE [LARGE SCALE GENOMIC DNA]</scope>
    <source>
        <strain evidence="1 2">KIS18-7</strain>
    </source>
</reference>
<sequence length="170" mass="18948">MTLGRTNLIDELNSTRRHVLGILDGLDEDSLNRSVLPSGWTCAELVQHLALDVERFWFRQVMAGAETAEHVPGSLQDLENAWKLAPGTSAAEVIAGYRREIELADAAIADLALDAPPGWWPDFFGDYRMHSLEEVILHVIVENAAHAGHLDIVRELIDGRQWMVLTDEAE</sequence>
<organism evidence="1 2">
    <name type="scientific">Nocardioides marmorisolisilvae</name>
    <dbReference type="NCBI Taxonomy" id="1542737"/>
    <lineage>
        <taxon>Bacteria</taxon>
        <taxon>Bacillati</taxon>
        <taxon>Actinomycetota</taxon>
        <taxon>Actinomycetes</taxon>
        <taxon>Propionibacteriales</taxon>
        <taxon>Nocardioidaceae</taxon>
        <taxon>Nocardioides</taxon>
    </lineage>
</organism>
<dbReference type="Proteomes" id="UP000277094">
    <property type="component" value="Unassembled WGS sequence"/>
</dbReference>
<accession>A0A3N0DSH1</accession>
<dbReference type="InterPro" id="IPR007061">
    <property type="entry name" value="MST-like"/>
</dbReference>
<dbReference type="EMBL" id="RJSG01000002">
    <property type="protein sequence ID" value="RNL78578.1"/>
    <property type="molecule type" value="Genomic_DNA"/>
</dbReference>
<dbReference type="InterPro" id="IPR034660">
    <property type="entry name" value="DinB/YfiT-like"/>
</dbReference>
<dbReference type="AlphaFoldDB" id="A0A3N0DSH1"/>
<evidence type="ECO:0000313" key="1">
    <source>
        <dbReference type="EMBL" id="RNL78578.1"/>
    </source>
</evidence>
<keyword evidence="2" id="KW-1185">Reference proteome</keyword>
<dbReference type="Pfam" id="PF04978">
    <property type="entry name" value="MST"/>
    <property type="match status" value="1"/>
</dbReference>
<protein>
    <submittedName>
        <fullName evidence="1">DUF664 domain-containing protein</fullName>
    </submittedName>
</protein>
<gene>
    <name evidence="1" type="ORF">EFL95_05675</name>
</gene>
<dbReference type="OrthoDB" id="4548523at2"/>
<comment type="caution">
    <text evidence="1">The sequence shown here is derived from an EMBL/GenBank/DDBJ whole genome shotgun (WGS) entry which is preliminary data.</text>
</comment>
<evidence type="ECO:0000313" key="2">
    <source>
        <dbReference type="Proteomes" id="UP000277094"/>
    </source>
</evidence>